<dbReference type="PATRIC" id="fig|545697.3.peg.1555"/>
<dbReference type="AlphaFoldDB" id="L1QGB3"/>
<reference evidence="1 2" key="1">
    <citation type="submission" date="2012-05" db="EMBL/GenBank/DDBJ databases">
        <authorList>
            <person name="Weinstock G."/>
            <person name="Sodergren E."/>
            <person name="Lobos E.A."/>
            <person name="Fulton L."/>
            <person name="Fulton R."/>
            <person name="Courtney L."/>
            <person name="Fronick C."/>
            <person name="O'Laughlin M."/>
            <person name="Godfrey J."/>
            <person name="Wilson R.M."/>
            <person name="Miner T."/>
            <person name="Farmer C."/>
            <person name="Delehaunty K."/>
            <person name="Cordes M."/>
            <person name="Minx P."/>
            <person name="Tomlinson C."/>
            <person name="Chen J."/>
            <person name="Wollam A."/>
            <person name="Pepin K.H."/>
            <person name="Bhonagiri V."/>
            <person name="Zhang X."/>
            <person name="Suruliraj S."/>
            <person name="Warren W."/>
            <person name="Mitreva M."/>
            <person name="Mardis E.R."/>
            <person name="Wilson R.K."/>
        </authorList>
    </citation>
    <scope>NUCLEOTIDE SEQUENCE [LARGE SCALE GENOMIC DNA]</scope>
    <source>
        <strain evidence="1 2">DSM 1785</strain>
    </source>
</reference>
<proteinExistence type="predicted"/>
<gene>
    <name evidence="1" type="ORF">HMPREF0216_01579</name>
</gene>
<name>L1QGB3_9CLOT</name>
<evidence type="ECO:0008006" key="3">
    <source>
        <dbReference type="Google" id="ProtNLM"/>
    </source>
</evidence>
<comment type="caution">
    <text evidence="1">The sequence shown here is derived from an EMBL/GenBank/DDBJ whole genome shotgun (WGS) entry which is preliminary data.</text>
</comment>
<dbReference type="Proteomes" id="UP000010420">
    <property type="component" value="Unassembled WGS sequence"/>
</dbReference>
<dbReference type="PROSITE" id="PS51257">
    <property type="entry name" value="PROKAR_LIPOPROTEIN"/>
    <property type="match status" value="1"/>
</dbReference>
<evidence type="ECO:0000313" key="1">
    <source>
        <dbReference type="EMBL" id="EKY26976.1"/>
    </source>
</evidence>
<dbReference type="OrthoDB" id="1896796at2"/>
<dbReference type="SUPFAM" id="SSF69304">
    <property type="entry name" value="Tricorn protease N-terminal domain"/>
    <property type="match status" value="1"/>
</dbReference>
<protein>
    <recommendedName>
        <fullName evidence="3">Lipoprotein</fullName>
    </recommendedName>
</protein>
<sequence length="334" mass="38629">MKRKGTILFYRLFILSISFLLVGCKAQIKIEEKPLALKVKISRGAFVKQEGENFDTFNFINEYDYEGVDTEDKVINNFNLLSNTYTYFRGTNYFINYKDNDIKVEEENVSNFKISPKGNYVFYFANNEYLQPINFNLEENTSELIENKAIISGKFIDWFNDDQLIFYGIDVENKVNGIFTYDIVTKKEALLYEINNGFISFLEYIDGKVYFVQKDFDDNGVLKSIDEEGNIKEVCLDITEISDVEVSDEKIYVLGKIKNNVYSIYEVSTGVAHRIVYDFPSSINIEKGLSINENGELMFMGLTNNKKSEIYNYSDDGIALISKSEGEYNFINVK</sequence>
<dbReference type="eggNOG" id="COG0823">
    <property type="taxonomic scope" value="Bacteria"/>
</dbReference>
<dbReference type="RefSeq" id="WP_005213036.1">
    <property type="nucleotide sequence ID" value="NZ_KB291640.1"/>
</dbReference>
<evidence type="ECO:0000313" key="2">
    <source>
        <dbReference type="Proteomes" id="UP000010420"/>
    </source>
</evidence>
<keyword evidence="2" id="KW-1185">Reference proteome</keyword>
<accession>L1QGB3</accession>
<organism evidence="1 2">
    <name type="scientific">Clostridium celatum DSM 1785</name>
    <dbReference type="NCBI Taxonomy" id="545697"/>
    <lineage>
        <taxon>Bacteria</taxon>
        <taxon>Bacillati</taxon>
        <taxon>Bacillota</taxon>
        <taxon>Clostridia</taxon>
        <taxon>Eubacteriales</taxon>
        <taxon>Clostridiaceae</taxon>
        <taxon>Clostridium</taxon>
    </lineage>
</organism>
<dbReference type="HOGENOM" id="CLU_065965_0_0_9"/>
<dbReference type="EMBL" id="AMEZ01000048">
    <property type="protein sequence ID" value="EKY26976.1"/>
    <property type="molecule type" value="Genomic_DNA"/>
</dbReference>
<dbReference type="STRING" id="545697.HMPREF0216_01579"/>